<dbReference type="AlphaFoldDB" id="A0A7S8C1U2"/>
<reference evidence="1 2" key="1">
    <citation type="submission" date="2020-06" db="EMBL/GenBank/DDBJ databases">
        <title>Genome sequence of 2 isolates from Red Sea Mangroves.</title>
        <authorList>
            <person name="Sefrji F."/>
            <person name="Michoud G."/>
            <person name="Merlino G."/>
            <person name="Daffonchio D."/>
        </authorList>
    </citation>
    <scope>NUCLEOTIDE SEQUENCE [LARGE SCALE GENOMIC DNA]</scope>
    <source>
        <strain evidence="1 2">R1DC25</strain>
    </source>
</reference>
<proteinExistence type="predicted"/>
<evidence type="ECO:0000313" key="1">
    <source>
        <dbReference type="EMBL" id="QPC41830.1"/>
    </source>
</evidence>
<dbReference type="InterPro" id="IPR007833">
    <property type="entry name" value="Capsule_polysaccharide_synth"/>
</dbReference>
<name>A0A7S8C1U2_9HYPH</name>
<keyword evidence="2" id="KW-1185">Reference proteome</keyword>
<dbReference type="Pfam" id="PF05159">
    <property type="entry name" value="Capsule_synth"/>
    <property type="match status" value="1"/>
</dbReference>
<dbReference type="EMBL" id="CP058214">
    <property type="protein sequence ID" value="QPC41830.1"/>
    <property type="molecule type" value="Genomic_DNA"/>
</dbReference>
<dbReference type="GO" id="GO:0015774">
    <property type="term" value="P:polysaccharide transport"/>
    <property type="evidence" value="ECO:0007669"/>
    <property type="project" value="InterPro"/>
</dbReference>
<dbReference type="RefSeq" id="WP_213163058.1">
    <property type="nucleotide sequence ID" value="NZ_CP058214.1"/>
</dbReference>
<gene>
    <name evidence="1" type="ORF">HW532_03330</name>
</gene>
<dbReference type="Proteomes" id="UP000593594">
    <property type="component" value="Chromosome"/>
</dbReference>
<sequence length="472" mass="52103">MMPAQPAQLRPAGRLMREEETRAAAVIGLSALWPEERAGAAFPASGRPDLAGRVFLFLQGPPGPFFRHLARALGRAGASTVKVVFNPGDALDSIGLRRRYFRGTRTDWPVWVRQAAVQDGVTDVVLYGDCRFYHRAAVATLRALGIRVHVFEEGYLRPDWITYERDGVNGFSPLMRMDCGRLADTMADPLTEPAAQGVGNALWRYVAYGMRYYGCNLAGSWLFPCYRSHREPGLGRELLAWTRRLALMGPSKARSRRTVARVMAGERFHMILLQLGGDSQLAVHSDYVSLDAVIEECVCAYARAGAPGGPLVFKSHPLDPDVGAVAAAVAGAARRHDVADRCHFVDGGKLAPLLDRARSVVSVNSTACHQAMMRGIPTRVLGRAIYRHPPYVSELPLERFFAKPQPPDERAYRRFRVFLLRTCQFNGCFYTGRGIEMLIGPLVQSMASTAETESFYRLEGADMAEEALDAAQ</sequence>
<evidence type="ECO:0000313" key="2">
    <source>
        <dbReference type="Proteomes" id="UP000593594"/>
    </source>
</evidence>
<protein>
    <submittedName>
        <fullName evidence="1">Capsule biosynthesis protein CapA</fullName>
    </submittedName>
</protein>
<dbReference type="KEGG" id="kmn:HW532_03330"/>
<dbReference type="GO" id="GO:0000271">
    <property type="term" value="P:polysaccharide biosynthetic process"/>
    <property type="evidence" value="ECO:0007669"/>
    <property type="project" value="InterPro"/>
</dbReference>
<accession>A0A7S8C1U2</accession>
<organism evidence="1 2">
    <name type="scientific">Kaustia mangrovi</name>
    <dbReference type="NCBI Taxonomy" id="2593653"/>
    <lineage>
        <taxon>Bacteria</taxon>
        <taxon>Pseudomonadati</taxon>
        <taxon>Pseudomonadota</taxon>
        <taxon>Alphaproteobacteria</taxon>
        <taxon>Hyphomicrobiales</taxon>
        <taxon>Parvibaculaceae</taxon>
        <taxon>Kaustia</taxon>
    </lineage>
</organism>